<name>A0A2V0P300_9CHLO</name>
<dbReference type="InterPro" id="IPR000571">
    <property type="entry name" value="Znf_CCCH"/>
</dbReference>
<keyword evidence="4" id="KW-0238">DNA-binding</keyword>
<comment type="caution">
    <text evidence="8">The sequence shown here is derived from an EMBL/GenBank/DDBJ whole genome shotgun (WGS) entry which is preliminary data.</text>
</comment>
<dbReference type="OrthoDB" id="749011at2759"/>
<evidence type="ECO:0000256" key="3">
    <source>
        <dbReference type="ARBA" id="ARBA00022833"/>
    </source>
</evidence>
<evidence type="ECO:0000313" key="8">
    <source>
        <dbReference type="EMBL" id="GBF91455.1"/>
    </source>
</evidence>
<dbReference type="Proteomes" id="UP000247498">
    <property type="component" value="Unassembled WGS sequence"/>
</dbReference>
<feature type="region of interest" description="Disordered" evidence="6">
    <location>
        <begin position="202"/>
        <end position="227"/>
    </location>
</feature>
<evidence type="ECO:0000259" key="7">
    <source>
        <dbReference type="PROSITE" id="PS50103"/>
    </source>
</evidence>
<dbReference type="InterPro" id="IPR045234">
    <property type="entry name" value="Unkempt-like"/>
</dbReference>
<dbReference type="Pfam" id="PF25512">
    <property type="entry name" value="zf-CCCH_AtC3H23"/>
    <property type="match status" value="1"/>
</dbReference>
<feature type="domain" description="C3H1-type" evidence="7">
    <location>
        <begin position="137"/>
        <end position="165"/>
    </location>
</feature>
<feature type="compositionally biased region" description="Low complexity" evidence="6">
    <location>
        <begin position="218"/>
        <end position="227"/>
    </location>
</feature>
<gene>
    <name evidence="8" type="ORF">Rsub_04195</name>
</gene>
<keyword evidence="1 5" id="KW-0479">Metal-binding</keyword>
<keyword evidence="2 5" id="KW-0863">Zinc-finger</keyword>
<dbReference type="PANTHER" id="PTHR14493">
    <property type="entry name" value="UNKEMPT FAMILY MEMBER"/>
    <property type="match status" value="1"/>
</dbReference>
<dbReference type="EMBL" id="BDRX01000024">
    <property type="protein sequence ID" value="GBF91455.1"/>
    <property type="molecule type" value="Genomic_DNA"/>
</dbReference>
<sequence length="441" mass="45034">MRAIADGRAGCGGTALAGAGPIALGMTLAGAKDAAALQQEQLVHLQQQLEQLQARAQQAQAQQQAPPPELGQSPACMPPDADVGADPMRSPLYMSDAFRINVFKILSCSNRRPHDWSQCAFAHPGEKGRRRPLDRVPYEPRMCAFARRGEECPAGDKCLQAHNIFESYCHPAKYRTAMCNEGPMCTRKLCFFAHSPAELRAPSAVPRPPLATADSPQGSSDSSGGLFAVAPPPLATLPLQAAGTPLFGPGGGGAGNGRQALALQPADGPWLFAGPGGGQLQPLFQQQHQQLPHVQLLQPPQASAALLAGGPGCGAAAVGPLPQLAALQLGADGIGWGAAGGPHLLAGPAGGGAPLGADPQPPPLFFGIQHPQTQAQQLQRPVQLIVQQPYAGVPAAPAAAGPPAMVLMGGAAAAVPAAPLVPSGNPGSWIMLAPPPPTGPY</sequence>
<dbReference type="AlphaFoldDB" id="A0A2V0P300"/>
<dbReference type="PANTHER" id="PTHR14493:SF50">
    <property type="entry name" value="RING FINGER PROTEIN UNKEMPT"/>
    <property type="match status" value="1"/>
</dbReference>
<keyword evidence="9" id="KW-1185">Reference proteome</keyword>
<evidence type="ECO:0000256" key="4">
    <source>
        <dbReference type="ARBA" id="ARBA00023125"/>
    </source>
</evidence>
<evidence type="ECO:0000313" key="9">
    <source>
        <dbReference type="Proteomes" id="UP000247498"/>
    </source>
</evidence>
<dbReference type="GO" id="GO:0003677">
    <property type="term" value="F:DNA binding"/>
    <property type="evidence" value="ECO:0007669"/>
    <property type="project" value="UniProtKB-KW"/>
</dbReference>
<feature type="zinc finger region" description="C3H1-type" evidence="5">
    <location>
        <begin position="137"/>
        <end position="165"/>
    </location>
</feature>
<accession>A0A2V0P300</accession>
<protein>
    <recommendedName>
        <fullName evidence="7">C3H1-type domain-containing protein</fullName>
    </recommendedName>
</protein>
<proteinExistence type="predicted"/>
<dbReference type="PROSITE" id="PS50103">
    <property type="entry name" value="ZF_C3H1"/>
    <property type="match status" value="1"/>
</dbReference>
<dbReference type="GO" id="GO:0008270">
    <property type="term" value="F:zinc ion binding"/>
    <property type="evidence" value="ECO:0007669"/>
    <property type="project" value="UniProtKB-KW"/>
</dbReference>
<dbReference type="InParanoid" id="A0A2V0P300"/>
<evidence type="ECO:0000256" key="2">
    <source>
        <dbReference type="ARBA" id="ARBA00022771"/>
    </source>
</evidence>
<evidence type="ECO:0000256" key="6">
    <source>
        <dbReference type="SAM" id="MobiDB-lite"/>
    </source>
</evidence>
<evidence type="ECO:0000256" key="1">
    <source>
        <dbReference type="ARBA" id="ARBA00022723"/>
    </source>
</evidence>
<feature type="region of interest" description="Disordered" evidence="6">
    <location>
        <begin position="56"/>
        <end position="82"/>
    </location>
</feature>
<dbReference type="InterPro" id="IPR057444">
    <property type="entry name" value="Znf-CCCH_AtC3H23-like"/>
</dbReference>
<keyword evidence="3 5" id="KW-0862">Zinc</keyword>
<organism evidence="8 9">
    <name type="scientific">Raphidocelis subcapitata</name>
    <dbReference type="NCBI Taxonomy" id="307507"/>
    <lineage>
        <taxon>Eukaryota</taxon>
        <taxon>Viridiplantae</taxon>
        <taxon>Chlorophyta</taxon>
        <taxon>core chlorophytes</taxon>
        <taxon>Chlorophyceae</taxon>
        <taxon>CS clade</taxon>
        <taxon>Sphaeropleales</taxon>
        <taxon>Selenastraceae</taxon>
        <taxon>Raphidocelis</taxon>
    </lineage>
</organism>
<evidence type="ECO:0000256" key="5">
    <source>
        <dbReference type="PROSITE-ProRule" id="PRU00723"/>
    </source>
</evidence>
<reference evidence="8 9" key="1">
    <citation type="journal article" date="2018" name="Sci. Rep.">
        <title>Raphidocelis subcapitata (=Pseudokirchneriella subcapitata) provides an insight into genome evolution and environmental adaptations in the Sphaeropleales.</title>
        <authorList>
            <person name="Suzuki S."/>
            <person name="Yamaguchi H."/>
            <person name="Nakajima N."/>
            <person name="Kawachi M."/>
        </authorList>
    </citation>
    <scope>NUCLEOTIDE SEQUENCE [LARGE SCALE GENOMIC DNA]</scope>
    <source>
        <strain evidence="8 9">NIES-35</strain>
    </source>
</reference>